<gene>
    <name evidence="4" type="ORF">QQ91_0012920</name>
</gene>
<dbReference type="PROSITE" id="PS51352">
    <property type="entry name" value="THIOREDOXIN_2"/>
    <property type="match status" value="1"/>
</dbReference>
<organism evidence="4 5">
    <name type="scientific">Lyngbya confervoides BDU141951</name>
    <dbReference type="NCBI Taxonomy" id="1574623"/>
    <lineage>
        <taxon>Bacteria</taxon>
        <taxon>Bacillati</taxon>
        <taxon>Cyanobacteriota</taxon>
        <taxon>Cyanophyceae</taxon>
        <taxon>Oscillatoriophycideae</taxon>
        <taxon>Oscillatoriales</taxon>
        <taxon>Microcoleaceae</taxon>
        <taxon>Lyngbya</taxon>
    </lineage>
</organism>
<dbReference type="InterPro" id="IPR013766">
    <property type="entry name" value="Thioredoxin_domain"/>
</dbReference>
<dbReference type="PRINTS" id="PR00421">
    <property type="entry name" value="THIOREDOXIN"/>
</dbReference>
<dbReference type="Gene3D" id="3.40.30.10">
    <property type="entry name" value="Glutaredoxin"/>
    <property type="match status" value="1"/>
</dbReference>
<dbReference type="Pfam" id="PF00085">
    <property type="entry name" value="Thioredoxin"/>
    <property type="match status" value="1"/>
</dbReference>
<dbReference type="PANTHER" id="PTHR45663">
    <property type="entry name" value="GEO12009P1"/>
    <property type="match status" value="1"/>
</dbReference>
<evidence type="ECO:0000259" key="3">
    <source>
        <dbReference type="PROSITE" id="PS51352"/>
    </source>
</evidence>
<dbReference type="AlphaFoldDB" id="A0ABD4T585"/>
<accession>A0ABD4T585</accession>
<feature type="domain" description="Thioredoxin" evidence="3">
    <location>
        <begin position="1"/>
        <end position="95"/>
    </location>
</feature>
<dbReference type="SUPFAM" id="SSF52833">
    <property type="entry name" value="Thioredoxin-like"/>
    <property type="match status" value="1"/>
</dbReference>
<keyword evidence="2" id="KW-0676">Redox-active center</keyword>
<evidence type="ECO:0000256" key="2">
    <source>
        <dbReference type="ARBA" id="ARBA00023284"/>
    </source>
</evidence>
<dbReference type="EMBL" id="JTHE03000076">
    <property type="protein sequence ID" value="MCM1983720.1"/>
    <property type="molecule type" value="Genomic_DNA"/>
</dbReference>
<dbReference type="InterPro" id="IPR036249">
    <property type="entry name" value="Thioredoxin-like_sf"/>
</dbReference>
<dbReference type="CDD" id="cd02947">
    <property type="entry name" value="TRX_family"/>
    <property type="match status" value="1"/>
</dbReference>
<dbReference type="PANTHER" id="PTHR45663:SF11">
    <property type="entry name" value="GEO12009P1"/>
    <property type="match status" value="1"/>
</dbReference>
<comment type="similarity">
    <text evidence="1">Belongs to the thioredoxin family.</text>
</comment>
<evidence type="ECO:0000313" key="5">
    <source>
        <dbReference type="Proteomes" id="UP000031561"/>
    </source>
</evidence>
<evidence type="ECO:0000256" key="1">
    <source>
        <dbReference type="ARBA" id="ARBA00008987"/>
    </source>
</evidence>
<sequence>MPVLVSFWAPWCGLCRIVEPMLQQFHATSAPALKLVKINADENLSLARLYQLKSIPALFLFVQGELVYRQDLLGDRHHIQASLAELVNCLGLVAR</sequence>
<evidence type="ECO:0000313" key="4">
    <source>
        <dbReference type="EMBL" id="MCM1983720.1"/>
    </source>
</evidence>
<comment type="caution">
    <text evidence="4">The sequence shown here is derived from an EMBL/GenBank/DDBJ whole genome shotgun (WGS) entry which is preliminary data.</text>
</comment>
<dbReference type="Proteomes" id="UP000031561">
    <property type="component" value="Unassembled WGS sequence"/>
</dbReference>
<name>A0ABD4T585_9CYAN</name>
<reference evidence="4 5" key="1">
    <citation type="journal article" date="2015" name="Genome Announc.">
        <title>Draft Genome Sequence of Filamentous Marine Cyanobacterium Lyngbya confervoides Strain BDU141951.</title>
        <authorList>
            <person name="Chandrababunaidu M.M."/>
            <person name="Sen D."/>
            <person name="Tripathy S."/>
        </authorList>
    </citation>
    <scope>NUCLEOTIDE SEQUENCE [LARGE SCALE GENOMIC DNA]</scope>
    <source>
        <strain evidence="4 5">BDU141951</strain>
    </source>
</reference>
<proteinExistence type="inferred from homology"/>
<protein>
    <submittedName>
        <fullName evidence="4">Thioredoxin family protein</fullName>
    </submittedName>
</protein>
<keyword evidence="5" id="KW-1185">Reference proteome</keyword>